<proteinExistence type="predicted"/>
<dbReference type="Proteomes" id="UP000249396">
    <property type="component" value="Unassembled WGS sequence"/>
</dbReference>
<protein>
    <submittedName>
        <fullName evidence="1">Uncharacterized protein</fullName>
    </submittedName>
</protein>
<sequence>MDGDISVAQRSIKKNCQSAVSHPCGLDSGNPCRNDGFSCSVKLVLGDFKKSFYPLLLQKGVNVLGNCLID</sequence>
<reference evidence="1 2" key="1">
    <citation type="journal article" date="2018" name="Aquat. Microb. Ecol.">
        <title>Gammaproteobacterial methanotrophs dominate.</title>
        <authorList>
            <person name="Rissanen A.J."/>
            <person name="Saarenheimo J."/>
            <person name="Tiirola M."/>
            <person name="Peura S."/>
            <person name="Aalto S.L."/>
            <person name="Karvinen A."/>
            <person name="Nykanen H."/>
        </authorList>
    </citation>
    <scope>NUCLEOTIDE SEQUENCE [LARGE SCALE GENOMIC DNA]</scope>
    <source>
        <strain evidence="1">AMbin10</strain>
    </source>
</reference>
<name>A0A2W4R297_9GAMM</name>
<evidence type="ECO:0000313" key="1">
    <source>
        <dbReference type="EMBL" id="PZN77226.1"/>
    </source>
</evidence>
<accession>A0A2W4R297</accession>
<gene>
    <name evidence="1" type="ORF">DM484_15195</name>
</gene>
<comment type="caution">
    <text evidence="1">The sequence shown here is derived from an EMBL/GenBank/DDBJ whole genome shotgun (WGS) entry which is preliminary data.</text>
</comment>
<dbReference type="EMBL" id="QJPH01000341">
    <property type="protein sequence ID" value="PZN77226.1"/>
    <property type="molecule type" value="Genomic_DNA"/>
</dbReference>
<dbReference type="AlphaFoldDB" id="A0A2W4R297"/>
<organism evidence="1 2">
    <name type="scientific">Candidatus Methylumidiphilus alinenensis</name>
    <dbReference type="NCBI Taxonomy" id="2202197"/>
    <lineage>
        <taxon>Bacteria</taxon>
        <taxon>Pseudomonadati</taxon>
        <taxon>Pseudomonadota</taxon>
        <taxon>Gammaproteobacteria</taxon>
        <taxon>Methylococcales</taxon>
        <taxon>Candidatus Methylumidiphilus</taxon>
    </lineage>
</organism>
<evidence type="ECO:0000313" key="2">
    <source>
        <dbReference type="Proteomes" id="UP000249396"/>
    </source>
</evidence>